<name>A0A7W6R4Q1_9HYPH</name>
<evidence type="ECO:0000313" key="2">
    <source>
        <dbReference type="EMBL" id="MBB4236619.1"/>
    </source>
</evidence>
<protein>
    <submittedName>
        <fullName evidence="2">Uncharacterized protein</fullName>
    </submittedName>
</protein>
<sequence length="87" mass="9454">MRHLWPVRPAESKGTGGSSSFFILSAVVGIQVGCCPSTMGFISLLLKKIDNARRARLAICGTSIGNGFRACLPQPRRFVSRVSEECR</sequence>
<dbReference type="EMBL" id="JACIFY010000010">
    <property type="protein sequence ID" value="MBB4236619.1"/>
    <property type="molecule type" value="Genomic_DNA"/>
</dbReference>
<keyword evidence="1" id="KW-1133">Transmembrane helix</keyword>
<gene>
    <name evidence="2" type="ORF">GGD57_003198</name>
</gene>
<evidence type="ECO:0000256" key="1">
    <source>
        <dbReference type="SAM" id="Phobius"/>
    </source>
</evidence>
<keyword evidence="1" id="KW-0812">Transmembrane</keyword>
<comment type="caution">
    <text evidence="2">The sequence shown here is derived from an EMBL/GenBank/DDBJ whole genome shotgun (WGS) entry which is preliminary data.</text>
</comment>
<dbReference type="RefSeq" id="WP_184471154.1">
    <property type="nucleotide sequence ID" value="NZ_JACIFY010000010.1"/>
</dbReference>
<dbReference type="Proteomes" id="UP000540909">
    <property type="component" value="Unassembled WGS sequence"/>
</dbReference>
<keyword evidence="1" id="KW-0472">Membrane</keyword>
<accession>A0A7W6R4Q1</accession>
<organism evidence="2 3">
    <name type="scientific">Rhizobium esperanzae</name>
    <dbReference type="NCBI Taxonomy" id="1967781"/>
    <lineage>
        <taxon>Bacteria</taxon>
        <taxon>Pseudomonadati</taxon>
        <taxon>Pseudomonadota</taxon>
        <taxon>Alphaproteobacteria</taxon>
        <taxon>Hyphomicrobiales</taxon>
        <taxon>Rhizobiaceae</taxon>
        <taxon>Rhizobium/Agrobacterium group</taxon>
        <taxon>Rhizobium</taxon>
    </lineage>
</organism>
<proteinExistence type="predicted"/>
<dbReference type="AlphaFoldDB" id="A0A7W6R4Q1"/>
<reference evidence="2 3" key="1">
    <citation type="submission" date="2020-08" db="EMBL/GenBank/DDBJ databases">
        <title>Genomic Encyclopedia of Type Strains, Phase IV (KMG-V): Genome sequencing to study the core and pangenomes of soil and plant-associated prokaryotes.</title>
        <authorList>
            <person name="Whitman W."/>
        </authorList>
    </citation>
    <scope>NUCLEOTIDE SEQUENCE [LARGE SCALE GENOMIC DNA]</scope>
    <source>
        <strain evidence="2 3">SEMIA 4089</strain>
    </source>
</reference>
<feature type="transmembrane region" description="Helical" evidence="1">
    <location>
        <begin position="20"/>
        <end position="46"/>
    </location>
</feature>
<evidence type="ECO:0000313" key="3">
    <source>
        <dbReference type="Proteomes" id="UP000540909"/>
    </source>
</evidence>